<keyword evidence="4" id="KW-1185">Reference proteome</keyword>
<reference evidence="3" key="2">
    <citation type="journal article" date="2023" name="Science">
        <title>Genomic signatures of disease resistance in endangered staghorn corals.</title>
        <authorList>
            <person name="Vollmer S.V."/>
            <person name="Selwyn J.D."/>
            <person name="Despard B.A."/>
            <person name="Roesel C.L."/>
        </authorList>
    </citation>
    <scope>NUCLEOTIDE SEQUENCE</scope>
    <source>
        <strain evidence="3">K2</strain>
    </source>
</reference>
<feature type="compositionally biased region" description="Basic and acidic residues" evidence="1">
    <location>
        <begin position="985"/>
        <end position="995"/>
    </location>
</feature>
<evidence type="ECO:0000256" key="1">
    <source>
        <dbReference type="SAM" id="MobiDB-lite"/>
    </source>
</evidence>
<dbReference type="Proteomes" id="UP001249851">
    <property type="component" value="Unassembled WGS sequence"/>
</dbReference>
<evidence type="ECO:0000313" key="3">
    <source>
        <dbReference type="EMBL" id="KAK2550718.1"/>
    </source>
</evidence>
<sequence length="1196" mass="136216">MQISNLFIPEIILQKHVFGISWCKNMATCKTNCFLFYKDSDGCGDFKGEGELVPLSECNADISAHLRRCHLSKECLTEKELILTRAGYFCQTEQQVQRMMVCPRHCANLGKYWGNQTRRTPCQYPEHKGKIEGVKSDRAFTVKLAKEVKDLFGVIVPVGSPICNSCRKNHSQKMKSEWKWLENKDVDEAAPVELPRKCKVDARAAMKAWSPGTPAPPTRAKSADPQWTPGEMYELESQLSDGESDVDPALKVYNEAMSQIATLSDVKEVEPLTFRLTSNWEEASKSEKMLCKEKVDEACRAVCSVIAPNASKELLEAFKLSSSPGSDLTALVTAYRNAPNRGLKTQILSLYVLRYSSTELKQIHAPFENLSDRQIKKAREHAKTVGPGMSVLEKTPHHRIKIDLVKLNHFLSFIDQPYFYQDVSYGTRVLRLESGEQLVMPNIVRTVGRSTMIEQYLSHCSSEGFEPLGRSTLFRILKVRESSQRKSLQGLDNISASGADGFDTLHKIVEELEKSGSTQEWCDTIRRKLKEGKRYLKTDYRAHCREGNDLCPDHCRWYALSDPQKSHFQVSCDHHHLEECDQCESLKTTILSVLSEIESPYISFYSSERKEDLLHDGRHAQDMVFQWKAHILRAENQDKAKVDALKALTSESILVVMDWAMKFNQMKYREKQSEWFGKRGMSWHVSCIVSKPVGEQDLEIASYVHLFDSCTQDWYAVYGILTHLLKIVKADRPHISRAYLRSDGAGCYFNNNLIAAVSQFGEQVGITVMRYDFSEPQYGKDVCDRIISPLKGAIRRYCHEGHDILTASDMYEALQARQVKGTTAAVCEIDRDQVLKVNRITNFSAFHNFKYDASGLLVSKAYNIGPGELLSWSDLNVQCPGLITVKEVDERCFFPIAPRRMKAPGDESDETQLLFECKEPGCSYVYATFDMLQDHVNFGEHGLNVQPQEGIYDRLRRQWAYKFSTLSLTDYSRKEKKQPAGQERASPKEVWKSEGEGWALQKPRGGSTRFSETVKSFLKDRFNAGAQTGRKADPAQVSADIRKVRNADGTRKFSSNEWLTKAQVQSFFSRLSSLNRKANRTLQRDNVVGDHEDGNDKDDDLLLEEELEYLDEKLRNEEIDDICNQVGVIHPIMYDGYDLCEQVKLDKLSSFTVSTLRTICKHFELSFRSKDNKPCLMDKIKEMVRDCSCSHLGPTD</sequence>
<dbReference type="PANTHER" id="PTHR33845:SF1">
    <property type="entry name" value="C2H2-TYPE DOMAIN-CONTAINING PROTEIN"/>
    <property type="match status" value="1"/>
</dbReference>
<gene>
    <name evidence="3" type="ORF">P5673_028603</name>
</gene>
<accession>A0AAD9PX62</accession>
<dbReference type="AlphaFoldDB" id="A0AAD9PX62"/>
<evidence type="ECO:0000259" key="2">
    <source>
        <dbReference type="PROSITE" id="PS00028"/>
    </source>
</evidence>
<feature type="domain" description="C2H2-type" evidence="2">
    <location>
        <begin position="917"/>
        <end position="941"/>
    </location>
</feature>
<evidence type="ECO:0000313" key="4">
    <source>
        <dbReference type="Proteomes" id="UP001249851"/>
    </source>
</evidence>
<comment type="caution">
    <text evidence="3">The sequence shown here is derived from an EMBL/GenBank/DDBJ whole genome shotgun (WGS) entry which is preliminary data.</text>
</comment>
<dbReference type="InterPro" id="IPR013087">
    <property type="entry name" value="Znf_C2H2_type"/>
</dbReference>
<proteinExistence type="predicted"/>
<organism evidence="3 4">
    <name type="scientific">Acropora cervicornis</name>
    <name type="common">Staghorn coral</name>
    <dbReference type="NCBI Taxonomy" id="6130"/>
    <lineage>
        <taxon>Eukaryota</taxon>
        <taxon>Metazoa</taxon>
        <taxon>Cnidaria</taxon>
        <taxon>Anthozoa</taxon>
        <taxon>Hexacorallia</taxon>
        <taxon>Scleractinia</taxon>
        <taxon>Astrocoeniina</taxon>
        <taxon>Acroporidae</taxon>
        <taxon>Acropora</taxon>
    </lineage>
</organism>
<name>A0AAD9PX62_ACRCE</name>
<protein>
    <recommendedName>
        <fullName evidence="2">C2H2-type domain-containing protein</fullName>
    </recommendedName>
</protein>
<feature type="region of interest" description="Disordered" evidence="1">
    <location>
        <begin position="972"/>
        <end position="1007"/>
    </location>
</feature>
<dbReference type="EMBL" id="JARQWQ010000107">
    <property type="protein sequence ID" value="KAK2550718.1"/>
    <property type="molecule type" value="Genomic_DNA"/>
</dbReference>
<dbReference type="PANTHER" id="PTHR33845">
    <property type="entry name" value="C2H2-TYPE DOMAIN-CONTAINING PROTEIN"/>
    <property type="match status" value="1"/>
</dbReference>
<dbReference type="PROSITE" id="PS00028">
    <property type="entry name" value="ZINC_FINGER_C2H2_1"/>
    <property type="match status" value="1"/>
</dbReference>
<reference evidence="3" key="1">
    <citation type="journal article" date="2023" name="G3 (Bethesda)">
        <title>Whole genome assembly and annotation of the endangered Caribbean coral Acropora cervicornis.</title>
        <authorList>
            <person name="Selwyn J.D."/>
            <person name="Vollmer S.V."/>
        </authorList>
    </citation>
    <scope>NUCLEOTIDE SEQUENCE</scope>
    <source>
        <strain evidence="3">K2</strain>
    </source>
</reference>